<proteinExistence type="predicted"/>
<sequence>MANGFFPGCRGVDIVQGQGHFNEFFGRFDGHYGFMSQFIEQTTRSYASYDFHYFYYQLK</sequence>
<evidence type="ECO:0000313" key="2">
    <source>
        <dbReference type="Proteomes" id="UP000425960"/>
    </source>
</evidence>
<reference evidence="1 2" key="1">
    <citation type="submission" date="2019-11" db="EMBL/GenBank/DDBJ databases">
        <title>Comparative genomics of hydrocarbon-degrading Desulfosarcina strains.</title>
        <authorList>
            <person name="Watanabe M."/>
            <person name="Kojima H."/>
            <person name="Fukui M."/>
        </authorList>
    </citation>
    <scope>NUCLEOTIDE SEQUENCE [LARGE SCALE GENOMIC DNA]</scope>
    <source>
        <strain evidence="1 2">28bB2T</strain>
    </source>
</reference>
<protein>
    <submittedName>
        <fullName evidence="1">Uncharacterized protein</fullName>
    </submittedName>
</protein>
<gene>
    <name evidence="1" type="ORF">DSCO28_48080</name>
</gene>
<name>A0A5K7ZVH1_9BACT</name>
<accession>A0A5K7ZVH1</accession>
<dbReference type="KEGG" id="dov:DSCO28_48080"/>
<organism evidence="1 2">
    <name type="scientific">Desulfosarcina ovata subsp. sediminis</name>
    <dbReference type="NCBI Taxonomy" id="885957"/>
    <lineage>
        <taxon>Bacteria</taxon>
        <taxon>Pseudomonadati</taxon>
        <taxon>Thermodesulfobacteriota</taxon>
        <taxon>Desulfobacteria</taxon>
        <taxon>Desulfobacterales</taxon>
        <taxon>Desulfosarcinaceae</taxon>
        <taxon>Desulfosarcina</taxon>
    </lineage>
</organism>
<evidence type="ECO:0000313" key="1">
    <source>
        <dbReference type="EMBL" id="BBO84242.1"/>
    </source>
</evidence>
<dbReference type="EMBL" id="AP021876">
    <property type="protein sequence ID" value="BBO84242.1"/>
    <property type="molecule type" value="Genomic_DNA"/>
</dbReference>
<dbReference type="Proteomes" id="UP000425960">
    <property type="component" value="Chromosome"/>
</dbReference>
<dbReference type="AlphaFoldDB" id="A0A5K7ZVH1"/>